<comment type="similarity">
    <text evidence="1 4">Belongs to the plant dirigent protein family.</text>
</comment>
<dbReference type="Gene3D" id="2.40.480.10">
    <property type="entry name" value="Allene oxide cyclase-like"/>
    <property type="match status" value="1"/>
</dbReference>
<name>A0ABP0TMG2_9BRYO</name>
<organism evidence="6 7">
    <name type="scientific">Sphagnum troendelagicum</name>
    <dbReference type="NCBI Taxonomy" id="128251"/>
    <lineage>
        <taxon>Eukaryota</taxon>
        <taxon>Viridiplantae</taxon>
        <taxon>Streptophyta</taxon>
        <taxon>Embryophyta</taxon>
        <taxon>Bryophyta</taxon>
        <taxon>Sphagnophytina</taxon>
        <taxon>Sphagnopsida</taxon>
        <taxon>Sphagnales</taxon>
        <taxon>Sphagnaceae</taxon>
        <taxon>Sphagnum</taxon>
    </lineage>
</organism>
<protein>
    <recommendedName>
        <fullName evidence="4">Dirigent protein</fullName>
    </recommendedName>
</protein>
<keyword evidence="3 4" id="KW-0964">Secreted</keyword>
<keyword evidence="4" id="KW-0052">Apoplast</keyword>
<feature type="region of interest" description="Disordered" evidence="5">
    <location>
        <begin position="186"/>
        <end position="223"/>
    </location>
</feature>
<evidence type="ECO:0000256" key="1">
    <source>
        <dbReference type="ARBA" id="ARBA00010746"/>
    </source>
</evidence>
<dbReference type="EMBL" id="OZ019904">
    <property type="protein sequence ID" value="CAK9200285.1"/>
    <property type="molecule type" value="Genomic_DNA"/>
</dbReference>
<sequence length="382" mass="41250">MAPGPGPGVIPWAFPVGKGQPLVFYYTPAEFIHHITEPNSDAVKVPKDPPAHSRERLRCVLCGVIKTDRRRINIHRMAGCPKASPPFSPMLPYISFAVGESHKEKRILAGIQAGEDVSTLLGFRQPYPSVVDQPIFCPKREAGSLEEADEHISKRNQPIALQAISPPKSEATFVVAGEFRPCSPILDSRPRKWPGSKPGREATLSSSNRSGGGGGGGGGARVWGAQNEQENVNVREETVLDFYVHEIRSGAEATLILAAGTGNGDVRNMGFGSVLVFDNEVREGGSRDSKLVGRERGYGPVSDLQGKEGVQLLSKITFNSDSEHSSATLTFSGNLGGVESPYELIVLGGTGHFRGARGYALVQNCPPRPPHFIFHWNVHLTF</sequence>
<evidence type="ECO:0000313" key="7">
    <source>
        <dbReference type="Proteomes" id="UP001497512"/>
    </source>
</evidence>
<evidence type="ECO:0000256" key="2">
    <source>
        <dbReference type="ARBA" id="ARBA00011738"/>
    </source>
</evidence>
<dbReference type="InterPro" id="IPR044859">
    <property type="entry name" value="Allene_oxi_cyc_Dirigent"/>
</dbReference>
<keyword evidence="7" id="KW-1185">Reference proteome</keyword>
<evidence type="ECO:0000256" key="3">
    <source>
        <dbReference type="ARBA" id="ARBA00022525"/>
    </source>
</evidence>
<dbReference type="Proteomes" id="UP001497512">
    <property type="component" value="Chromosome 12"/>
</dbReference>
<evidence type="ECO:0000313" key="6">
    <source>
        <dbReference type="EMBL" id="CAK9200285.1"/>
    </source>
</evidence>
<reference evidence="6" key="1">
    <citation type="submission" date="2024-02" db="EMBL/GenBank/DDBJ databases">
        <authorList>
            <consortium name="ELIXIR-Norway"/>
            <consortium name="Elixir Norway"/>
        </authorList>
    </citation>
    <scope>NUCLEOTIDE SEQUENCE</scope>
</reference>
<evidence type="ECO:0000256" key="4">
    <source>
        <dbReference type="RuleBase" id="RU363099"/>
    </source>
</evidence>
<dbReference type="Pfam" id="PF03018">
    <property type="entry name" value="Dirigent"/>
    <property type="match status" value="1"/>
</dbReference>
<dbReference type="InterPro" id="IPR004265">
    <property type="entry name" value="Dirigent"/>
</dbReference>
<accession>A0ABP0TMG2</accession>
<proteinExistence type="inferred from homology"/>
<evidence type="ECO:0000256" key="5">
    <source>
        <dbReference type="SAM" id="MobiDB-lite"/>
    </source>
</evidence>
<dbReference type="PANTHER" id="PTHR21495">
    <property type="entry name" value="NUCLEOPORIN-RELATED"/>
    <property type="match status" value="1"/>
</dbReference>
<comment type="function">
    <text evidence="4">Dirigent proteins impart stereoselectivity on the phenoxy radical-coupling reaction, yielding optically active lignans from two molecules of coniferyl alcohol in the biosynthesis of lignans, flavonolignans, and alkaloids and thus plays a central role in plant secondary metabolism.</text>
</comment>
<feature type="compositionally biased region" description="Gly residues" evidence="5">
    <location>
        <begin position="210"/>
        <end position="221"/>
    </location>
</feature>
<comment type="subunit">
    <text evidence="2 4">Homodimer.</text>
</comment>
<comment type="subcellular location">
    <subcellularLocation>
        <location evidence="4">Secreted</location>
        <location evidence="4">Extracellular space</location>
        <location evidence="4">Apoplast</location>
    </subcellularLocation>
</comment>
<gene>
    <name evidence="6" type="ORF">CSSPTR1EN2_LOCUS5360</name>
</gene>